<dbReference type="InterPro" id="IPR001841">
    <property type="entry name" value="Znf_RING"/>
</dbReference>
<proteinExistence type="predicted"/>
<feature type="compositionally biased region" description="Basic and acidic residues" evidence="5">
    <location>
        <begin position="386"/>
        <end position="407"/>
    </location>
</feature>
<dbReference type="PANTHER" id="PTHR46537">
    <property type="entry name" value="OS11G0578200 PROTEIN"/>
    <property type="match status" value="1"/>
</dbReference>
<dbReference type="CDD" id="cd16531">
    <property type="entry name" value="RING-HC_RING1-like"/>
    <property type="match status" value="1"/>
</dbReference>
<feature type="region of interest" description="Disordered" evidence="5">
    <location>
        <begin position="275"/>
        <end position="444"/>
    </location>
</feature>
<feature type="compositionally biased region" description="Polar residues" evidence="5">
    <location>
        <begin position="50"/>
        <end position="60"/>
    </location>
</feature>
<dbReference type="EMBL" id="HBKN01045115">
    <property type="protein sequence ID" value="CAE2334561.1"/>
    <property type="molecule type" value="Transcribed_RNA"/>
</dbReference>
<sequence>MSASDHDSDENSPNDQDNKEETELRTVHLDDEQEQAGADKSRAKNREQISRTSSRTSHIDSAQEDMADDEDSPERKQGAAPMEVEGDTVLPAEGSLEDEAMETEQSNGVEGAAVPAAAPVPRSGGRSGKQGTTELTRLGAPGAGKKSVGRRGVYPPGRPPVPNDCTSISKIPARILNAELTCPICLSIVRSTHTFMECLHRFCQECIEKYLRLGQKECPKCRVKVSSRRALRADPQFDKLIQAFYPDIDAYEEKEEEFISKVNAESHTIAAAVEEGLRRQSQAASGRSKDKDTERSSGNYVASGAASSSQNRSTSQREKPSAQLEGEEEGRKAKGDKAGGSAAKKVSSGGKSSKAEKVTSGFGAPSSSARSGKKSENGMAKVGVKRKSDLADKSSREVDGEQRKESKVSSQGRNGKKPEGPGGPGDRPAARPVSPPSPPSIVSKRQGIVEFRLWPHPTEQRVQPLKKDYVCSIESCQMIVLKKFLASRYKQEDYRAFDLLIHTTEQENALIPNDITLGTVVRMLWQRTGELKIMFRTSSFYKEIREANGALGQERQ</sequence>
<dbReference type="SMART" id="SM00184">
    <property type="entry name" value="RING"/>
    <property type="match status" value="1"/>
</dbReference>
<feature type="compositionally biased region" description="Acidic residues" evidence="5">
    <location>
        <begin position="62"/>
        <end position="72"/>
    </location>
</feature>
<dbReference type="PROSITE" id="PS00518">
    <property type="entry name" value="ZF_RING_1"/>
    <property type="match status" value="1"/>
</dbReference>
<name>A0A7S4UPT0_GUITH</name>
<evidence type="ECO:0000256" key="1">
    <source>
        <dbReference type="ARBA" id="ARBA00022723"/>
    </source>
</evidence>
<evidence type="ECO:0000256" key="3">
    <source>
        <dbReference type="ARBA" id="ARBA00022833"/>
    </source>
</evidence>
<evidence type="ECO:0000259" key="6">
    <source>
        <dbReference type="PROSITE" id="PS50089"/>
    </source>
</evidence>
<dbReference type="Gene3D" id="3.10.20.90">
    <property type="entry name" value="Phosphatidylinositol 3-kinase Catalytic Subunit, Chain A, domain 1"/>
    <property type="match status" value="1"/>
</dbReference>
<dbReference type="InterPro" id="IPR018957">
    <property type="entry name" value="Znf_C3HC4_RING-type"/>
</dbReference>
<reference evidence="7" key="1">
    <citation type="submission" date="2021-01" db="EMBL/GenBank/DDBJ databases">
        <authorList>
            <person name="Corre E."/>
            <person name="Pelletier E."/>
            <person name="Niang G."/>
            <person name="Scheremetjew M."/>
            <person name="Finn R."/>
            <person name="Kale V."/>
            <person name="Holt S."/>
            <person name="Cochrane G."/>
            <person name="Meng A."/>
            <person name="Brown T."/>
            <person name="Cohen L."/>
        </authorList>
    </citation>
    <scope>NUCLEOTIDE SEQUENCE</scope>
    <source>
        <strain evidence="7">CCMP 2712</strain>
    </source>
</reference>
<evidence type="ECO:0000256" key="2">
    <source>
        <dbReference type="ARBA" id="ARBA00022771"/>
    </source>
</evidence>
<feature type="compositionally biased region" description="Low complexity" evidence="5">
    <location>
        <begin position="339"/>
        <end position="352"/>
    </location>
</feature>
<evidence type="ECO:0000313" key="7">
    <source>
        <dbReference type="EMBL" id="CAE2334561.1"/>
    </source>
</evidence>
<dbReference type="PROSITE" id="PS50089">
    <property type="entry name" value="ZF_RING_2"/>
    <property type="match status" value="1"/>
</dbReference>
<evidence type="ECO:0000256" key="5">
    <source>
        <dbReference type="SAM" id="MobiDB-lite"/>
    </source>
</evidence>
<feature type="domain" description="RING-type" evidence="6">
    <location>
        <begin position="182"/>
        <end position="222"/>
    </location>
</feature>
<accession>A0A7S4UPT0</accession>
<evidence type="ECO:0000256" key="4">
    <source>
        <dbReference type="PROSITE-ProRule" id="PRU00175"/>
    </source>
</evidence>
<keyword evidence="2 4" id="KW-0863">Zinc-finger</keyword>
<dbReference type="AlphaFoldDB" id="A0A7S4UPT0"/>
<dbReference type="GO" id="GO:0008270">
    <property type="term" value="F:zinc ion binding"/>
    <property type="evidence" value="ECO:0007669"/>
    <property type="project" value="UniProtKB-KW"/>
</dbReference>
<dbReference type="InterPro" id="IPR017907">
    <property type="entry name" value="Znf_RING_CS"/>
</dbReference>
<feature type="compositionally biased region" description="Polar residues" evidence="5">
    <location>
        <begin position="296"/>
        <end position="314"/>
    </location>
</feature>
<feature type="compositionally biased region" description="Basic and acidic residues" evidence="5">
    <location>
        <begin position="16"/>
        <end position="30"/>
    </location>
</feature>
<keyword evidence="3" id="KW-0862">Zinc</keyword>
<feature type="compositionally biased region" description="Low complexity" evidence="5">
    <location>
        <begin position="112"/>
        <end position="121"/>
    </location>
</feature>
<feature type="region of interest" description="Disordered" evidence="5">
    <location>
        <begin position="1"/>
        <end position="161"/>
    </location>
</feature>
<feature type="compositionally biased region" description="Basic and acidic residues" evidence="5">
    <location>
        <begin position="37"/>
        <end position="49"/>
    </location>
</feature>
<dbReference type="PANTHER" id="PTHR46537:SF3">
    <property type="entry name" value="E3 UBIQUITIN-PROTEIN LIGASE RING1A"/>
    <property type="match status" value="1"/>
</dbReference>
<dbReference type="Pfam" id="PF00097">
    <property type="entry name" value="zf-C3HC4"/>
    <property type="match status" value="1"/>
</dbReference>
<dbReference type="InterPro" id="IPR044592">
    <property type="entry name" value="RING1A/B"/>
</dbReference>
<dbReference type="SUPFAM" id="SSF57850">
    <property type="entry name" value="RING/U-box"/>
    <property type="match status" value="1"/>
</dbReference>
<keyword evidence="1" id="KW-0479">Metal-binding</keyword>
<protein>
    <recommendedName>
        <fullName evidence="6">RING-type domain-containing protein</fullName>
    </recommendedName>
</protein>
<dbReference type="InterPro" id="IPR013083">
    <property type="entry name" value="Znf_RING/FYVE/PHD"/>
</dbReference>
<dbReference type="Gene3D" id="3.30.40.10">
    <property type="entry name" value="Zinc/RING finger domain, C3HC4 (zinc finger)"/>
    <property type="match status" value="1"/>
</dbReference>
<organism evidence="7">
    <name type="scientific">Guillardia theta</name>
    <name type="common">Cryptophyte</name>
    <name type="synonym">Cryptomonas phi</name>
    <dbReference type="NCBI Taxonomy" id="55529"/>
    <lineage>
        <taxon>Eukaryota</taxon>
        <taxon>Cryptophyceae</taxon>
        <taxon>Pyrenomonadales</taxon>
        <taxon>Geminigeraceae</taxon>
        <taxon>Guillardia</taxon>
    </lineage>
</organism>
<gene>
    <name evidence="7" type="ORF">GTHE00462_LOCUS35301</name>
</gene>